<organism evidence="2 3">
    <name type="scientific">Methylobacterium variabile</name>
    <dbReference type="NCBI Taxonomy" id="298794"/>
    <lineage>
        <taxon>Bacteria</taxon>
        <taxon>Pseudomonadati</taxon>
        <taxon>Pseudomonadota</taxon>
        <taxon>Alphaproteobacteria</taxon>
        <taxon>Hyphomicrobiales</taxon>
        <taxon>Methylobacteriaceae</taxon>
        <taxon>Methylobacterium</taxon>
    </lineage>
</organism>
<keyword evidence="3" id="KW-1185">Reference proteome</keyword>
<protein>
    <recommendedName>
        <fullName evidence="1">Glycosyltransferase 61 catalytic domain-containing protein</fullName>
    </recommendedName>
</protein>
<dbReference type="EMBL" id="LABY01000046">
    <property type="protein sequence ID" value="KMO40465.1"/>
    <property type="molecule type" value="Genomic_DNA"/>
</dbReference>
<sequence length="447" mass="49236">MRVSGWTSGWAPRLLLDGKPLRALVEVVARQDLVALFGPRAARWGFRLVASVAAPDLRPERLAVRFSRRDVACLTEAVDEGRALRTVSVRDGAPLSDLDGALRRARGYVRCGGPALPTQSLPLLAWGGMPEPDDIDAVNGRAYEIPSVGCRILGGASVFGPGHVLDQGALVVEGNALDDVPVTWAHAAYPGLGQRRRRRIDETCIAFAGPGHRIYGHWLVDFLPRLHVARLTLGDRFADTALLWPADTPDWAGELVTLLFGPCRRIAYDPEAEILDCGRLVVPTYPLSCDHHFHPCVQNLYRPLRTTKPGWRRLCISRSRIEGRTSGARKVFPQRAAFEEAARRYGFEIVHPEEMPLREQVRLFNQAAVIVGEFGSGLHASVFAPEGTVVAAIGCFNTIQSRLCALYGQRCAYLLPRDVRVEPGTVSFSCELPEIERFLQALRDGEA</sequence>
<evidence type="ECO:0000313" key="2">
    <source>
        <dbReference type="EMBL" id="KMO40465.1"/>
    </source>
</evidence>
<feature type="domain" description="Glycosyltransferase 61 catalytic" evidence="1">
    <location>
        <begin position="215"/>
        <end position="390"/>
    </location>
</feature>
<dbReference type="AlphaFoldDB" id="A0A0J6SZ18"/>
<dbReference type="Pfam" id="PF04577">
    <property type="entry name" value="Glyco_transf_61"/>
    <property type="match status" value="1"/>
</dbReference>
<dbReference type="Proteomes" id="UP000035955">
    <property type="component" value="Unassembled WGS sequence"/>
</dbReference>
<accession>A0A0J6SZ18</accession>
<evidence type="ECO:0000259" key="1">
    <source>
        <dbReference type="Pfam" id="PF04577"/>
    </source>
</evidence>
<name>A0A0J6SZ18_9HYPH</name>
<gene>
    <name evidence="2" type="ORF">VQ02_07455</name>
</gene>
<reference evidence="2 3" key="1">
    <citation type="submission" date="2015-03" db="EMBL/GenBank/DDBJ databases">
        <title>Genome sequencing of Methylobacterium variabile DSM 16961.</title>
        <authorList>
            <person name="Chaudhry V."/>
            <person name="Patil P.B."/>
        </authorList>
    </citation>
    <scope>NUCLEOTIDE SEQUENCE [LARGE SCALE GENOMIC DNA]</scope>
    <source>
        <strain evidence="2 3">DSM 16961</strain>
    </source>
</reference>
<proteinExistence type="predicted"/>
<dbReference type="GO" id="GO:0016757">
    <property type="term" value="F:glycosyltransferase activity"/>
    <property type="evidence" value="ECO:0007669"/>
    <property type="project" value="InterPro"/>
</dbReference>
<comment type="caution">
    <text evidence="2">The sequence shown here is derived from an EMBL/GenBank/DDBJ whole genome shotgun (WGS) entry which is preliminary data.</text>
</comment>
<dbReference type="InterPro" id="IPR049625">
    <property type="entry name" value="Glyco_transf_61_cat"/>
</dbReference>
<dbReference type="RefSeq" id="WP_048443540.1">
    <property type="nucleotide sequence ID" value="NZ_LABY01000046.1"/>
</dbReference>
<dbReference type="PATRIC" id="fig|298794.3.peg.5829"/>
<dbReference type="OrthoDB" id="7169123at2"/>
<evidence type="ECO:0000313" key="3">
    <source>
        <dbReference type="Proteomes" id="UP000035955"/>
    </source>
</evidence>